<evidence type="ECO:0000313" key="1">
    <source>
        <dbReference type="Proteomes" id="UP000050795"/>
    </source>
</evidence>
<organism evidence="1 2">
    <name type="scientific">Trichobilharzia regenti</name>
    <name type="common">Nasal bird schistosome</name>
    <dbReference type="NCBI Taxonomy" id="157069"/>
    <lineage>
        <taxon>Eukaryota</taxon>
        <taxon>Metazoa</taxon>
        <taxon>Spiralia</taxon>
        <taxon>Lophotrochozoa</taxon>
        <taxon>Platyhelminthes</taxon>
        <taxon>Trematoda</taxon>
        <taxon>Digenea</taxon>
        <taxon>Strigeidida</taxon>
        <taxon>Schistosomatoidea</taxon>
        <taxon>Schistosomatidae</taxon>
        <taxon>Trichobilharzia</taxon>
    </lineage>
</organism>
<dbReference type="AlphaFoldDB" id="A0AA85J2X4"/>
<sequence>MVSSSAYRLSECNRFRGTSSTDKIQAARQTRLCFTHLQEVHTKMNCELVSKFNDKLNVKSRSDSELCDNNGVFKKPVVATGKPLLNRMAETRVKVAESSSDLISLQGITSQSEDIKPLRNCEEELKVSTSVKKEFKMMKLTVK</sequence>
<reference evidence="2" key="2">
    <citation type="submission" date="2023-11" db="UniProtKB">
        <authorList>
            <consortium name="WormBaseParasite"/>
        </authorList>
    </citation>
    <scope>IDENTIFICATION</scope>
</reference>
<proteinExistence type="predicted"/>
<name>A0AA85J2X4_TRIRE</name>
<evidence type="ECO:0000313" key="2">
    <source>
        <dbReference type="WBParaSite" id="TREG1_122170.1"/>
    </source>
</evidence>
<accession>A0AA85J2X4</accession>
<dbReference type="Proteomes" id="UP000050795">
    <property type="component" value="Unassembled WGS sequence"/>
</dbReference>
<keyword evidence="1" id="KW-1185">Reference proteome</keyword>
<reference evidence="1" key="1">
    <citation type="submission" date="2022-06" db="EMBL/GenBank/DDBJ databases">
        <authorList>
            <person name="Berger JAMES D."/>
            <person name="Berger JAMES D."/>
        </authorList>
    </citation>
    <scope>NUCLEOTIDE SEQUENCE [LARGE SCALE GENOMIC DNA]</scope>
</reference>
<dbReference type="WBParaSite" id="TREG1_122170.1">
    <property type="protein sequence ID" value="TREG1_122170.1"/>
    <property type="gene ID" value="TREG1_122170"/>
</dbReference>
<protein>
    <submittedName>
        <fullName evidence="2">Uncharacterized protein</fullName>
    </submittedName>
</protein>